<comment type="cofactor">
    <cofactor evidence="1">
        <name>pyridoxal 5'-phosphate</name>
        <dbReference type="ChEBI" id="CHEBI:597326"/>
    </cofactor>
</comment>
<dbReference type="InterPro" id="IPR015424">
    <property type="entry name" value="PyrdxlP-dep_Trfase"/>
</dbReference>
<evidence type="ECO:0000313" key="7">
    <source>
        <dbReference type="EMBL" id="GBD67377.1"/>
    </source>
</evidence>
<evidence type="ECO:0000256" key="5">
    <source>
        <dbReference type="ARBA" id="ARBA00037974"/>
    </source>
</evidence>
<dbReference type="PANTHER" id="PTHR43525">
    <property type="entry name" value="PROTEIN MALY"/>
    <property type="match status" value="1"/>
</dbReference>
<keyword evidence="3" id="KW-0663">Pyridoxal phosphate</keyword>
<dbReference type="InterPro" id="IPR027619">
    <property type="entry name" value="C-S_lyase_PatB-like"/>
</dbReference>
<dbReference type="InterPro" id="IPR051798">
    <property type="entry name" value="Class-II_PLP-Dep_Aminotrans"/>
</dbReference>
<dbReference type="InterPro" id="IPR015421">
    <property type="entry name" value="PyrdxlP-dep_Trfase_major"/>
</dbReference>
<dbReference type="AlphaFoldDB" id="A0A2H6CQW4"/>
<protein>
    <recommendedName>
        <fullName evidence="2">cysteine-S-conjugate beta-lyase</fullName>
        <ecNumber evidence="2">4.4.1.13</ecNumber>
    </recommendedName>
</protein>
<dbReference type="EMBL" id="BDEC01000006">
    <property type="protein sequence ID" value="GBD67377.1"/>
    <property type="molecule type" value="Genomic_DNA"/>
</dbReference>
<comment type="caution">
    <text evidence="7">The sequence shown here is derived from an EMBL/GenBank/DDBJ whole genome shotgun (WGS) entry which is preliminary data.</text>
</comment>
<keyword evidence="8" id="KW-1185">Reference proteome</keyword>
<dbReference type="SUPFAM" id="SSF53383">
    <property type="entry name" value="PLP-dependent transferases"/>
    <property type="match status" value="1"/>
</dbReference>
<dbReference type="Pfam" id="PF00155">
    <property type="entry name" value="Aminotran_1_2"/>
    <property type="match status" value="1"/>
</dbReference>
<keyword evidence="4" id="KW-0456">Lyase</keyword>
<evidence type="ECO:0000256" key="4">
    <source>
        <dbReference type="ARBA" id="ARBA00023239"/>
    </source>
</evidence>
<evidence type="ECO:0000313" key="8">
    <source>
        <dbReference type="Proteomes" id="UP000236214"/>
    </source>
</evidence>
<dbReference type="GO" id="GO:0047804">
    <property type="term" value="F:cysteine-S-conjugate beta-lyase activity"/>
    <property type="evidence" value="ECO:0007669"/>
    <property type="project" value="UniProtKB-EC"/>
</dbReference>
<evidence type="ECO:0000259" key="6">
    <source>
        <dbReference type="Pfam" id="PF00155"/>
    </source>
</evidence>
<reference evidence="7 8" key="1">
    <citation type="submission" date="2016-05" db="EMBL/GenBank/DDBJ databases">
        <title>Whole genome sequencing of Tetragenococcus halophilus subsp. halophilus NISL 7118.</title>
        <authorList>
            <person name="Shiwa Y."/>
            <person name="Nishimura I."/>
            <person name="Yoshikawa H."/>
            <person name="Koyama Y."/>
            <person name="Oguma T."/>
        </authorList>
    </citation>
    <scope>NUCLEOTIDE SEQUENCE [LARGE SCALE GENOMIC DNA]</scope>
    <source>
        <strain evidence="7 8">NISL 7118</strain>
    </source>
</reference>
<dbReference type="Proteomes" id="UP000236214">
    <property type="component" value="Unassembled WGS sequence"/>
</dbReference>
<gene>
    <name evidence="7" type="ORF">TEHN7118_0183</name>
</gene>
<dbReference type="InterPro" id="IPR015422">
    <property type="entry name" value="PyrdxlP-dep_Trfase_small"/>
</dbReference>
<evidence type="ECO:0000256" key="3">
    <source>
        <dbReference type="ARBA" id="ARBA00022898"/>
    </source>
</evidence>
<comment type="similarity">
    <text evidence="5">Belongs to the class-II pyridoxal-phosphate-dependent aminotransferase family. MalY/PatB cystathionine beta-lyase subfamily.</text>
</comment>
<accession>A0A2H6CQW4</accession>
<proteinExistence type="inferred from homology"/>
<dbReference type="CDD" id="cd00609">
    <property type="entry name" value="AAT_like"/>
    <property type="match status" value="1"/>
</dbReference>
<dbReference type="Gene3D" id="3.40.640.10">
    <property type="entry name" value="Type I PLP-dependent aspartate aminotransferase-like (Major domain)"/>
    <property type="match status" value="1"/>
</dbReference>
<dbReference type="PANTHER" id="PTHR43525:SF1">
    <property type="entry name" value="PROTEIN MALY"/>
    <property type="match status" value="1"/>
</dbReference>
<feature type="domain" description="Aminotransferase class I/classII large" evidence="6">
    <location>
        <begin position="31"/>
        <end position="382"/>
    </location>
</feature>
<organism evidence="7 8">
    <name type="scientific">Tetragenococcus halophilus subsp. halophilus</name>
    <dbReference type="NCBI Taxonomy" id="1513897"/>
    <lineage>
        <taxon>Bacteria</taxon>
        <taxon>Bacillati</taxon>
        <taxon>Bacillota</taxon>
        <taxon>Bacilli</taxon>
        <taxon>Lactobacillales</taxon>
        <taxon>Enterococcaceae</taxon>
        <taxon>Tetragenococcus</taxon>
    </lineage>
</organism>
<dbReference type="EC" id="4.4.1.13" evidence="2"/>
<dbReference type="GO" id="GO:0030170">
    <property type="term" value="F:pyridoxal phosphate binding"/>
    <property type="evidence" value="ECO:0007669"/>
    <property type="project" value="InterPro"/>
</dbReference>
<evidence type="ECO:0000256" key="2">
    <source>
        <dbReference type="ARBA" id="ARBA00012224"/>
    </source>
</evidence>
<dbReference type="Gene3D" id="3.90.1150.10">
    <property type="entry name" value="Aspartate Aminotransferase, domain 1"/>
    <property type="match status" value="1"/>
</dbReference>
<name>A0A2H6CQW4_TETHA</name>
<sequence>MNRYNFDEVNDRYNTYSTQWDYTQDRFGAADVLPFSISDTDFKAPEEIVEKLTALSKYGIYGYTRWNHEDFKDAICYYYQKRHQVNISDTTIVYSPSVMYTMAVMIRGLSQENDQIVTLLPMYDAFFKVIEENNRTLSASPLLYTDSGYLIDWNDLEQRLQEATIFILCSPHNPTGRVWTQEELAQIIDLCRKYDVWIISDEIHSDIVHTSRPHLPIMHPSFVYKKKILISSASKTFNTPALIGSYALFYDKETADILLQQSRYCDFVNSASLFGMHALMVGYTQCFDYIEELKEYVYNNYEYLKKELARISSNKIELKELESTYLVWFDISNVGVSPEVLQNLLVEKGKLGIMSGIHYGDTNFMRINIGCPRSKLEEAVRRMKIVFKGLNK</sequence>
<evidence type="ECO:0000256" key="1">
    <source>
        <dbReference type="ARBA" id="ARBA00001933"/>
    </source>
</evidence>
<dbReference type="RefSeq" id="WP_103103277.1">
    <property type="nucleotide sequence ID" value="NZ_BDEC01000006.1"/>
</dbReference>
<dbReference type="InterPro" id="IPR004839">
    <property type="entry name" value="Aminotransferase_I/II_large"/>
</dbReference>
<dbReference type="NCBIfam" id="TIGR04350">
    <property type="entry name" value="C_S_lyase_PatB"/>
    <property type="match status" value="1"/>
</dbReference>